<name>A0A6A6YIB7_9PEZI</name>
<evidence type="ECO:0000259" key="1">
    <source>
        <dbReference type="Pfam" id="PF24809"/>
    </source>
</evidence>
<accession>A0A6A6YIB7</accession>
<dbReference type="EMBL" id="MU003703">
    <property type="protein sequence ID" value="KAF2808298.1"/>
    <property type="molecule type" value="Genomic_DNA"/>
</dbReference>
<proteinExistence type="predicted"/>
<keyword evidence="3" id="KW-1185">Reference proteome</keyword>
<evidence type="ECO:0000313" key="3">
    <source>
        <dbReference type="Proteomes" id="UP000504636"/>
    </source>
</evidence>
<gene>
    <name evidence="2 4" type="ORF">BDZ99DRAFT_51326</name>
</gene>
<dbReference type="Pfam" id="PF24809">
    <property type="entry name" value="DUF7708"/>
    <property type="match status" value="1"/>
</dbReference>
<reference evidence="2 4" key="1">
    <citation type="journal article" date="2020" name="Stud. Mycol.">
        <title>101 Dothideomycetes genomes: a test case for predicting lifestyles and emergence of pathogens.</title>
        <authorList>
            <person name="Haridas S."/>
            <person name="Albert R."/>
            <person name="Binder M."/>
            <person name="Bloem J."/>
            <person name="Labutti K."/>
            <person name="Salamov A."/>
            <person name="Andreopoulos B."/>
            <person name="Baker S."/>
            <person name="Barry K."/>
            <person name="Bills G."/>
            <person name="Bluhm B."/>
            <person name="Cannon C."/>
            <person name="Castanera R."/>
            <person name="Culley D."/>
            <person name="Daum C."/>
            <person name="Ezra D."/>
            <person name="Gonzalez J."/>
            <person name="Henrissat B."/>
            <person name="Kuo A."/>
            <person name="Liang C."/>
            <person name="Lipzen A."/>
            <person name="Lutzoni F."/>
            <person name="Magnuson J."/>
            <person name="Mondo S."/>
            <person name="Nolan M."/>
            <person name="Ohm R."/>
            <person name="Pangilinan J."/>
            <person name="Park H.-J."/>
            <person name="Ramirez L."/>
            <person name="Alfaro M."/>
            <person name="Sun H."/>
            <person name="Tritt A."/>
            <person name="Yoshinaga Y."/>
            <person name="Zwiers L.-H."/>
            <person name="Turgeon B."/>
            <person name="Goodwin S."/>
            <person name="Spatafora J."/>
            <person name="Crous P."/>
            <person name="Grigoriev I."/>
        </authorList>
    </citation>
    <scope>NUCLEOTIDE SEQUENCE</scope>
    <source>
        <strain evidence="2 4">CBS 304.34</strain>
    </source>
</reference>
<dbReference type="AlphaFoldDB" id="A0A6A6YIB7"/>
<dbReference type="GeneID" id="54465594"/>
<reference evidence="4" key="2">
    <citation type="submission" date="2020-04" db="EMBL/GenBank/DDBJ databases">
        <authorList>
            <consortium name="NCBI Genome Project"/>
        </authorList>
    </citation>
    <scope>NUCLEOTIDE SEQUENCE</scope>
    <source>
        <strain evidence="4">CBS 304.34</strain>
    </source>
</reference>
<feature type="domain" description="DUF7708" evidence="1">
    <location>
        <begin position="75"/>
        <end position="185"/>
    </location>
</feature>
<organism evidence="2">
    <name type="scientific">Mytilinidion resinicola</name>
    <dbReference type="NCBI Taxonomy" id="574789"/>
    <lineage>
        <taxon>Eukaryota</taxon>
        <taxon>Fungi</taxon>
        <taxon>Dikarya</taxon>
        <taxon>Ascomycota</taxon>
        <taxon>Pezizomycotina</taxon>
        <taxon>Dothideomycetes</taxon>
        <taxon>Pleosporomycetidae</taxon>
        <taxon>Mytilinidiales</taxon>
        <taxon>Mytilinidiaceae</taxon>
        <taxon>Mytilinidion</taxon>
    </lineage>
</organism>
<evidence type="ECO:0000313" key="2">
    <source>
        <dbReference type="EMBL" id="KAF2808298.1"/>
    </source>
</evidence>
<dbReference type="RefSeq" id="XP_033575262.1">
    <property type="nucleotide sequence ID" value="XM_033724701.1"/>
</dbReference>
<evidence type="ECO:0000313" key="4">
    <source>
        <dbReference type="RefSeq" id="XP_033575262.1"/>
    </source>
</evidence>
<dbReference type="OrthoDB" id="7464126at2759"/>
<dbReference type="Proteomes" id="UP000504636">
    <property type="component" value="Unplaced"/>
</dbReference>
<reference evidence="4" key="3">
    <citation type="submission" date="2025-04" db="UniProtKB">
        <authorList>
            <consortium name="RefSeq"/>
        </authorList>
    </citation>
    <scope>IDENTIFICATION</scope>
    <source>
        <strain evidence="4">CBS 304.34</strain>
    </source>
</reference>
<dbReference type="InterPro" id="IPR056125">
    <property type="entry name" value="DUF7708"/>
</dbReference>
<sequence length="197" mass="22595">MTASAKASSATPSLWDQAFNSLDSDLRNGLNSTRTHKRDILEAVLKEIEAKRDVAVRKRWKFKKPNGDVVVVRDVLEKTARWINRFKETGDVIAQYDPVHLSLPWAAFRFLLQTAVSEVQVFGAMADDLETIARIVTRYREFERLYLQGMKSELELMLEEALTRLYAEILTHLARAVRFFGEKSMGEFQLLTLLISS</sequence>
<protein>
    <recommendedName>
        <fullName evidence="1">DUF7708 domain-containing protein</fullName>
    </recommendedName>
</protein>